<dbReference type="Gene3D" id="3.30.300.30">
    <property type="match status" value="1"/>
</dbReference>
<dbReference type="Pfam" id="PF00501">
    <property type="entry name" value="AMP-binding"/>
    <property type="match status" value="1"/>
</dbReference>
<dbReference type="InterPro" id="IPR045851">
    <property type="entry name" value="AMP-bd_C_sf"/>
</dbReference>
<comment type="caution">
    <text evidence="3">The sequence shown here is derived from an EMBL/GenBank/DDBJ whole genome shotgun (WGS) entry which is preliminary data.</text>
</comment>
<protein>
    <submittedName>
        <fullName evidence="3">Phenylacetate--CoA ligase</fullName>
    </submittedName>
</protein>
<dbReference type="AlphaFoldDB" id="A0A328VBB0"/>
<dbReference type="OrthoDB" id="580775at2"/>
<gene>
    <name evidence="3" type="ORF">A4R35_00705</name>
</gene>
<dbReference type="Proteomes" id="UP000248706">
    <property type="component" value="Unassembled WGS sequence"/>
</dbReference>
<dbReference type="RefSeq" id="WP_112425597.1">
    <property type="nucleotide sequence ID" value="NZ_MCIF01000002.1"/>
</dbReference>
<dbReference type="PANTHER" id="PTHR43845:SF1">
    <property type="entry name" value="BLR5969 PROTEIN"/>
    <property type="match status" value="1"/>
</dbReference>
<dbReference type="GO" id="GO:0016874">
    <property type="term" value="F:ligase activity"/>
    <property type="evidence" value="ECO:0007669"/>
    <property type="project" value="UniProtKB-KW"/>
</dbReference>
<keyword evidence="3" id="KW-0436">Ligase</keyword>
<reference evidence="3 4" key="1">
    <citation type="submission" date="2016-08" db="EMBL/GenBank/DDBJ databases">
        <title>Analysis of Carbohydrate Active Enzymes in Thermogemmatispora T81 Reveals Carbohydrate Degradation Ability.</title>
        <authorList>
            <person name="Tomazini A."/>
            <person name="Lal S."/>
            <person name="Stott M."/>
            <person name="Henrissat B."/>
            <person name="Polikarpov I."/>
            <person name="Sparling R."/>
            <person name="Levin D.B."/>
        </authorList>
    </citation>
    <scope>NUCLEOTIDE SEQUENCE [LARGE SCALE GENOMIC DNA]</scope>
    <source>
        <strain evidence="3 4">T81</strain>
    </source>
</reference>
<dbReference type="InterPro" id="IPR000873">
    <property type="entry name" value="AMP-dep_synth/lig_dom"/>
</dbReference>
<name>A0A328VBB0_9CHLR</name>
<dbReference type="InterPro" id="IPR028154">
    <property type="entry name" value="AMP-dep_Lig_C"/>
</dbReference>
<feature type="domain" description="AMP-dependent ligase C-terminal" evidence="2">
    <location>
        <begin position="348"/>
        <end position="438"/>
    </location>
</feature>
<evidence type="ECO:0000259" key="2">
    <source>
        <dbReference type="Pfam" id="PF14535"/>
    </source>
</evidence>
<keyword evidence="4" id="KW-1185">Reference proteome</keyword>
<proteinExistence type="predicted"/>
<evidence type="ECO:0000313" key="3">
    <source>
        <dbReference type="EMBL" id="RAQ94031.1"/>
    </source>
</evidence>
<dbReference type="Gene3D" id="3.40.50.12780">
    <property type="entry name" value="N-terminal domain of ligase-like"/>
    <property type="match status" value="1"/>
</dbReference>
<evidence type="ECO:0000259" key="1">
    <source>
        <dbReference type="Pfam" id="PF00501"/>
    </source>
</evidence>
<sequence>MTYPRYYNAHIETMPLEQLRELQLRKLRKQLAYNYQHSAFYRQKFKEVGAHPEDIRTLEDLARLPFTTKEELRDSQLEHPPLGHHAAVPMSRVVRIHSSSGTTGRPSYVGITHHDRDTWVETVARVYWSEGVRPDSVVVMGFGMSFFVGGLPLKDAIEEIGATFVPVGTGASDRLITSIQNLGANQLTCTPSYAIYLAEYVRNKFHVEPRTLGIRRIQLGAEPGGGVPAVRQHIEEDWGAFVTEGIGNADVLPVYAADCDERLGMHFLAPDFAILEVIDPESGVSLPLDQSQVEGELVFTHIDRECCPLVRFRTRDRVIVWTDPCPCGRTGPRLRCVGRTDDLLILRGVNVWPSAIKDVLMGMRPRTTGEVQILLKQPGPRVDPPLHLRVEYGSDVEDLAALKREIEETLREKLIFTAEVELVPPGTLPRFEMKAQLIRKLYEQGR</sequence>
<feature type="domain" description="AMP-dependent synthetase/ligase" evidence="1">
    <location>
        <begin position="57"/>
        <end position="299"/>
    </location>
</feature>
<dbReference type="EMBL" id="MCIF01000002">
    <property type="protein sequence ID" value="RAQ94031.1"/>
    <property type="molecule type" value="Genomic_DNA"/>
</dbReference>
<accession>A0A328VBB0</accession>
<organism evidence="3 4">
    <name type="scientific">Thermogemmatispora tikiterensis</name>
    <dbReference type="NCBI Taxonomy" id="1825093"/>
    <lineage>
        <taxon>Bacteria</taxon>
        <taxon>Bacillati</taxon>
        <taxon>Chloroflexota</taxon>
        <taxon>Ktedonobacteria</taxon>
        <taxon>Thermogemmatisporales</taxon>
        <taxon>Thermogemmatisporaceae</taxon>
        <taxon>Thermogemmatispora</taxon>
    </lineage>
</organism>
<dbReference type="PANTHER" id="PTHR43845">
    <property type="entry name" value="BLR5969 PROTEIN"/>
    <property type="match status" value="1"/>
</dbReference>
<dbReference type="InterPro" id="IPR042099">
    <property type="entry name" value="ANL_N_sf"/>
</dbReference>
<evidence type="ECO:0000313" key="4">
    <source>
        <dbReference type="Proteomes" id="UP000248706"/>
    </source>
</evidence>
<dbReference type="Pfam" id="PF14535">
    <property type="entry name" value="AMP-binding_C_2"/>
    <property type="match status" value="1"/>
</dbReference>
<dbReference type="SUPFAM" id="SSF56801">
    <property type="entry name" value="Acetyl-CoA synthetase-like"/>
    <property type="match status" value="1"/>
</dbReference>